<proteinExistence type="predicted"/>
<gene>
    <name evidence="1" type="ORF">DFR71_3740</name>
</gene>
<organism evidence="1 2">
    <name type="scientific">Nocardia alba</name>
    <dbReference type="NCBI Taxonomy" id="225051"/>
    <lineage>
        <taxon>Bacteria</taxon>
        <taxon>Bacillati</taxon>
        <taxon>Actinomycetota</taxon>
        <taxon>Actinomycetes</taxon>
        <taxon>Mycobacteriales</taxon>
        <taxon>Nocardiaceae</taxon>
        <taxon>Nocardia</taxon>
    </lineage>
</organism>
<comment type="caution">
    <text evidence="1">The sequence shown here is derived from an EMBL/GenBank/DDBJ whole genome shotgun (WGS) entry which is preliminary data.</text>
</comment>
<dbReference type="STRING" id="1210063.GCA_001612665_01397"/>
<dbReference type="OrthoDB" id="4448704at2"/>
<dbReference type="Proteomes" id="UP000294856">
    <property type="component" value="Unassembled WGS sequence"/>
</dbReference>
<name>A0A4R1FUZ1_9NOCA</name>
<dbReference type="AlphaFoldDB" id="A0A4R1FUZ1"/>
<accession>A0A4R1FUZ1</accession>
<evidence type="ECO:0000313" key="1">
    <source>
        <dbReference type="EMBL" id="TCJ97692.1"/>
    </source>
</evidence>
<dbReference type="EMBL" id="SMFR01000002">
    <property type="protein sequence ID" value="TCJ97692.1"/>
    <property type="molecule type" value="Genomic_DNA"/>
</dbReference>
<evidence type="ECO:0000313" key="2">
    <source>
        <dbReference type="Proteomes" id="UP000294856"/>
    </source>
</evidence>
<protein>
    <submittedName>
        <fullName evidence="1">Uncharacterized protein</fullName>
    </submittedName>
</protein>
<sequence length="464" mass="50608">MAAMLGGVRPPLTGQRYPEPDWIRELWWVRTGSRAEVSRTGLARLWFDAAAAPKPRKKEFVDELKGWSGVLGGTREWVRERYGALAVFLAGTDSGIDEPAGWLAVSRLYGDYADPLARFSAQFALLAHEHRPRGIPNKISDRVKSYELVVPPTVRAAMAGERLDPGIGGVIDTAADADTFIARPHDHRDRYVSIALRRYASHLLDKRPDFQADQRVLAAFDAAVAALAVHGDPDRPAREPTAAELRHVDGLLTARIAADPTVREDPRFADAYLRARKTMLRWAVEGRELTDATILYTKLRSVGLDDARADYRTARHEVSVADPAVLDSATEPTGFGRLLDTDILSRAADELDTVAPPSWERALAAELLRGGAGRVPFDDLRAMVRADWNAVGGDGPPTARARNPVVAARLVDAILFMAVASVIDTDDVAELLDATVARDIGARFDGAATVLYALGADEGEDGRW</sequence>
<keyword evidence="2" id="KW-1185">Reference proteome</keyword>
<reference evidence="1 2" key="1">
    <citation type="submission" date="2019-03" db="EMBL/GenBank/DDBJ databases">
        <title>Genomic Encyclopedia of Type Strains, Phase IV (KMG-IV): sequencing the most valuable type-strain genomes for metagenomic binning, comparative biology and taxonomic classification.</title>
        <authorList>
            <person name="Goeker M."/>
        </authorList>
    </citation>
    <scope>NUCLEOTIDE SEQUENCE [LARGE SCALE GENOMIC DNA]</scope>
    <source>
        <strain evidence="1 2">DSM 44684</strain>
    </source>
</reference>